<feature type="binding site" evidence="7">
    <location>
        <position position="105"/>
    </location>
    <ligand>
        <name>ATP</name>
        <dbReference type="ChEBI" id="CHEBI:30616"/>
    </ligand>
</feature>
<gene>
    <name evidence="11" type="ORF">GBAR_LOCUS15901</name>
</gene>
<evidence type="ECO:0000256" key="9">
    <source>
        <dbReference type="SAM" id="MobiDB-lite"/>
    </source>
</evidence>
<keyword evidence="2 7" id="KW-0547">Nucleotide-binding</keyword>
<accession>A0AA35SG05</accession>
<dbReference type="GO" id="GO:0006909">
    <property type="term" value="P:phagocytosis"/>
    <property type="evidence" value="ECO:0007669"/>
    <property type="project" value="TreeGrafter"/>
</dbReference>
<dbReference type="Gene3D" id="1.10.510.10">
    <property type="entry name" value="Transferase(Phosphotransferase) domain 1"/>
    <property type="match status" value="1"/>
</dbReference>
<dbReference type="InterPro" id="IPR000719">
    <property type="entry name" value="Prot_kinase_dom"/>
</dbReference>
<feature type="active site" description="Proton acceptor" evidence="6">
    <location>
        <position position="101"/>
    </location>
</feature>
<dbReference type="GO" id="GO:0043235">
    <property type="term" value="C:receptor complex"/>
    <property type="evidence" value="ECO:0007669"/>
    <property type="project" value="TreeGrafter"/>
</dbReference>
<dbReference type="PANTHER" id="PTHR24416:SF564">
    <property type="entry name" value="MACROPHAGE-STIMULATING PROTEIN RECEPTOR"/>
    <property type="match status" value="1"/>
</dbReference>
<dbReference type="GO" id="GO:0016477">
    <property type="term" value="P:cell migration"/>
    <property type="evidence" value="ECO:0007669"/>
    <property type="project" value="TreeGrafter"/>
</dbReference>
<feature type="binding site" evidence="8">
    <location>
        <position position="119"/>
    </location>
    <ligand>
        <name>Mg(2+)</name>
        <dbReference type="ChEBI" id="CHEBI:18420"/>
    </ligand>
</feature>
<dbReference type="GO" id="GO:0046872">
    <property type="term" value="F:metal ion binding"/>
    <property type="evidence" value="ECO:0007669"/>
    <property type="project" value="UniProtKB-KW"/>
</dbReference>
<feature type="region of interest" description="Disordered" evidence="9">
    <location>
        <begin position="267"/>
        <end position="341"/>
    </location>
</feature>
<dbReference type="PROSITE" id="PS00109">
    <property type="entry name" value="PROTEIN_KINASE_TYR"/>
    <property type="match status" value="1"/>
</dbReference>
<keyword evidence="1" id="KW-0808">Transferase</keyword>
<dbReference type="Proteomes" id="UP001174909">
    <property type="component" value="Unassembled WGS sequence"/>
</dbReference>
<dbReference type="InterPro" id="IPR020635">
    <property type="entry name" value="Tyr_kinase_cat_dom"/>
</dbReference>
<dbReference type="SMART" id="SM00219">
    <property type="entry name" value="TyrKc"/>
    <property type="match status" value="1"/>
</dbReference>
<keyword evidence="8" id="KW-0460">Magnesium</keyword>
<dbReference type="PANTHER" id="PTHR24416">
    <property type="entry name" value="TYROSINE-PROTEIN KINASE RECEPTOR"/>
    <property type="match status" value="1"/>
</dbReference>
<dbReference type="PRINTS" id="PR00109">
    <property type="entry name" value="TYRKINASE"/>
</dbReference>
<dbReference type="EMBL" id="CASHTH010002308">
    <property type="protein sequence ID" value="CAI8027921.1"/>
    <property type="molecule type" value="Genomic_DNA"/>
</dbReference>
<reference evidence="11" key="1">
    <citation type="submission" date="2023-03" db="EMBL/GenBank/DDBJ databases">
        <authorList>
            <person name="Steffen K."/>
            <person name="Cardenas P."/>
        </authorList>
    </citation>
    <scope>NUCLEOTIDE SEQUENCE</scope>
</reference>
<evidence type="ECO:0000313" key="11">
    <source>
        <dbReference type="EMBL" id="CAI8027921.1"/>
    </source>
</evidence>
<dbReference type="AlphaFoldDB" id="A0AA35SG05"/>
<feature type="non-terminal residue" evidence="11">
    <location>
        <position position="341"/>
    </location>
</feature>
<proteinExistence type="predicted"/>
<protein>
    <submittedName>
        <fullName evidence="11">Tyrosine-protein kinase transforming protein SEA</fullName>
    </submittedName>
</protein>
<evidence type="ECO:0000256" key="5">
    <source>
        <dbReference type="ARBA" id="ARBA00023137"/>
    </source>
</evidence>
<evidence type="ECO:0000256" key="4">
    <source>
        <dbReference type="ARBA" id="ARBA00022840"/>
    </source>
</evidence>
<evidence type="ECO:0000256" key="3">
    <source>
        <dbReference type="ARBA" id="ARBA00022777"/>
    </source>
</evidence>
<keyword evidence="5" id="KW-0829">Tyrosine-protein kinase</keyword>
<dbReference type="InterPro" id="IPR008266">
    <property type="entry name" value="Tyr_kinase_AS"/>
</dbReference>
<dbReference type="InterPro" id="IPR001245">
    <property type="entry name" value="Ser-Thr/Tyr_kinase_cat_dom"/>
</dbReference>
<keyword evidence="12" id="KW-1185">Reference proteome</keyword>
<dbReference type="GO" id="GO:0004714">
    <property type="term" value="F:transmembrane receptor protein tyrosine kinase activity"/>
    <property type="evidence" value="ECO:0007669"/>
    <property type="project" value="TreeGrafter"/>
</dbReference>
<keyword evidence="4 7" id="KW-0067">ATP-binding</keyword>
<evidence type="ECO:0000313" key="12">
    <source>
        <dbReference type="Proteomes" id="UP001174909"/>
    </source>
</evidence>
<dbReference type="GO" id="GO:0005886">
    <property type="term" value="C:plasma membrane"/>
    <property type="evidence" value="ECO:0007669"/>
    <property type="project" value="TreeGrafter"/>
</dbReference>
<dbReference type="GO" id="GO:0007169">
    <property type="term" value="P:cell surface receptor protein tyrosine kinase signaling pathway"/>
    <property type="evidence" value="ECO:0007669"/>
    <property type="project" value="TreeGrafter"/>
</dbReference>
<name>A0AA35SG05_GEOBA</name>
<dbReference type="SUPFAM" id="SSF56112">
    <property type="entry name" value="Protein kinase-like (PK-like)"/>
    <property type="match status" value="1"/>
</dbReference>
<evidence type="ECO:0000256" key="6">
    <source>
        <dbReference type="PIRSR" id="PIRSR000615-1"/>
    </source>
</evidence>
<evidence type="ECO:0000256" key="8">
    <source>
        <dbReference type="PIRSR" id="PIRSR000615-3"/>
    </source>
</evidence>
<evidence type="ECO:0000256" key="7">
    <source>
        <dbReference type="PIRSR" id="PIRSR000615-2"/>
    </source>
</evidence>
<feature type="domain" description="Protein kinase" evidence="10">
    <location>
        <begin position="1"/>
        <end position="243"/>
    </location>
</feature>
<dbReference type="GO" id="GO:0005524">
    <property type="term" value="F:ATP binding"/>
    <property type="evidence" value="ECO:0007669"/>
    <property type="project" value="UniProtKB-KW"/>
</dbReference>
<organism evidence="11 12">
    <name type="scientific">Geodia barretti</name>
    <name type="common">Barrett's horny sponge</name>
    <dbReference type="NCBI Taxonomy" id="519541"/>
    <lineage>
        <taxon>Eukaryota</taxon>
        <taxon>Metazoa</taxon>
        <taxon>Porifera</taxon>
        <taxon>Demospongiae</taxon>
        <taxon>Heteroscleromorpha</taxon>
        <taxon>Tetractinellida</taxon>
        <taxon>Astrophorina</taxon>
        <taxon>Geodiidae</taxon>
        <taxon>Geodia</taxon>
    </lineage>
</organism>
<dbReference type="PIRSF" id="PIRSF000615">
    <property type="entry name" value="TyrPK_CSF1-R"/>
    <property type="match status" value="1"/>
</dbReference>
<comment type="caution">
    <text evidence="11">The sequence shown here is derived from an EMBL/GenBank/DDBJ whole genome shotgun (WGS) entry which is preliminary data.</text>
</comment>
<dbReference type="Pfam" id="PF07714">
    <property type="entry name" value="PK_Tyr_Ser-Thr"/>
    <property type="match status" value="1"/>
</dbReference>
<evidence type="ECO:0000256" key="1">
    <source>
        <dbReference type="ARBA" id="ARBA00022679"/>
    </source>
</evidence>
<dbReference type="FunFam" id="1.10.510.10:FF:000554">
    <property type="entry name" value="Predicted protein"/>
    <property type="match status" value="1"/>
</dbReference>
<feature type="binding site" evidence="8">
    <location>
        <position position="106"/>
    </location>
    <ligand>
        <name>Mg(2+)</name>
        <dbReference type="ChEBI" id="CHEBI:18420"/>
    </ligand>
</feature>
<dbReference type="PROSITE" id="PS50011">
    <property type="entry name" value="PROTEIN_KINASE_DOM"/>
    <property type="match status" value="1"/>
</dbReference>
<dbReference type="InterPro" id="IPR050122">
    <property type="entry name" value="RTK"/>
</dbReference>
<dbReference type="CDD" id="cd00192">
    <property type="entry name" value="PTKc"/>
    <property type="match status" value="1"/>
</dbReference>
<evidence type="ECO:0000256" key="2">
    <source>
        <dbReference type="ARBA" id="ARBA00022741"/>
    </source>
</evidence>
<dbReference type="InterPro" id="IPR011009">
    <property type="entry name" value="Kinase-like_dom_sf"/>
</dbReference>
<sequence>LYSASDAERLAKEVSTMLLLKHINVMSLVGVCLEGDIPLLIMPFMTNGSVLEFVKKHRESLLCISTIEAQILSAKKTLLNICHHISKGMEYLAMQKFVHRDLAARNCMIDRDGVVKVADFGLTEDMYGTKYFRRDRAESGKEEKLPIRWMAPESIEKDIYTEATDVWSFGVTVWEIFTCGRIPYTGIPAMGLLMKLQSGQRLERPDNEACPDEVYQIMMSCWSLASRDRPRFRCLVGKFNALLEREANYLELCQSLCWKEQETASAAAEDEVQEQETASAAEDEVREQETASPVEDGVQEQETASPVEDGVQEQETASAAEDEVQEQETASPVEDEAEDEL</sequence>
<keyword evidence="3 11" id="KW-0418">Kinase</keyword>
<keyword evidence="8" id="KW-0479">Metal-binding</keyword>
<evidence type="ECO:0000259" key="10">
    <source>
        <dbReference type="PROSITE" id="PS50011"/>
    </source>
</evidence>